<sequence>MAKVPKNGVFLFYVPMKLQRISELQHTFSFLSSTEQLAAYRERFFESDLGKIYQAIPWDELVREFGSKPCGKGPGFMFSPRGRIALMVLKHHAGCSDRKLIEQLNSNIDYQFFCDIHLGLQRITNYKIVSQIRCELSRVLEIDALEKVFYTHWKPYIDEAEKAVVDATCYESEVRYPTNQKLLWEAVEWLYKALRRLCRALKVKLPRSKYLKWKKRYIGYSKMRKKTIKKRRSLTRALLRLLEKFLSFEKQLLKVHSVELPKRYYKTMYTIRKVYRQQWNLFTTGEKPKGRIVSIGKDYLRPIVRGKEIKKVEFGAKVNKLQIDGINFIELISFDNFNEGTRLKSSVYKAQGLTRRRLKVLGADAIYATNANRRFVTRHGIKTDFKPKGPKGKHRKQQAQLKGQITKERASRLEGSFGKEKEHYHLKKIKAKTRATEILWIFFGIHTANCLEIGRRMTGQLHQQAA</sequence>
<evidence type="ECO:0000313" key="5">
    <source>
        <dbReference type="Proteomes" id="UP000182248"/>
    </source>
</evidence>
<dbReference type="Pfam" id="PF13586">
    <property type="entry name" value="DDE_Tnp_1_2"/>
    <property type="match status" value="1"/>
</dbReference>
<evidence type="ECO:0000259" key="2">
    <source>
        <dbReference type="Pfam" id="PF05598"/>
    </source>
</evidence>
<name>A0A1K1Q129_9FLAO</name>
<proteinExistence type="predicted"/>
<keyword evidence="5" id="KW-1185">Reference proteome</keyword>
<dbReference type="STRING" id="1150368.SAMN02927921_02167"/>
<reference evidence="4 5" key="1">
    <citation type="submission" date="2016-11" db="EMBL/GenBank/DDBJ databases">
        <authorList>
            <person name="Jaros S."/>
            <person name="Januszkiewicz K."/>
            <person name="Wedrychowicz H."/>
        </authorList>
    </citation>
    <scope>NUCLEOTIDE SEQUENCE [LARGE SCALE GENOMIC DNA]</scope>
    <source>
        <strain evidence="4 5">CGMCC 1.12145</strain>
    </source>
</reference>
<organism evidence="4 5">
    <name type="scientific">Sinomicrobium oceani</name>
    <dbReference type="NCBI Taxonomy" id="1150368"/>
    <lineage>
        <taxon>Bacteria</taxon>
        <taxon>Pseudomonadati</taxon>
        <taxon>Bacteroidota</taxon>
        <taxon>Flavobacteriia</taxon>
        <taxon>Flavobacteriales</taxon>
        <taxon>Flavobacteriaceae</taxon>
        <taxon>Sinomicrobium</taxon>
    </lineage>
</organism>
<feature type="compositionally biased region" description="Basic residues" evidence="1">
    <location>
        <begin position="388"/>
        <end position="397"/>
    </location>
</feature>
<dbReference type="InterPro" id="IPR025668">
    <property type="entry name" value="Tnp_DDE_dom"/>
</dbReference>
<evidence type="ECO:0000259" key="3">
    <source>
        <dbReference type="Pfam" id="PF13586"/>
    </source>
</evidence>
<feature type="domain" description="Transposase DDE" evidence="3">
    <location>
        <begin position="363"/>
        <end position="437"/>
    </location>
</feature>
<dbReference type="EMBL" id="FPJE01000011">
    <property type="protein sequence ID" value="SFW53714.1"/>
    <property type="molecule type" value="Genomic_DNA"/>
</dbReference>
<dbReference type="InterPro" id="IPR008490">
    <property type="entry name" value="Transposase_InsH_N"/>
</dbReference>
<evidence type="ECO:0000313" key="4">
    <source>
        <dbReference type="EMBL" id="SFW53714.1"/>
    </source>
</evidence>
<feature type="domain" description="Transposase InsH N-terminal" evidence="2">
    <location>
        <begin position="48"/>
        <end position="132"/>
    </location>
</feature>
<protein>
    <submittedName>
        <fullName evidence="4">Transposase domain</fullName>
    </submittedName>
</protein>
<gene>
    <name evidence="4" type="ORF">SAMN02927921_02167</name>
</gene>
<evidence type="ECO:0000256" key="1">
    <source>
        <dbReference type="SAM" id="MobiDB-lite"/>
    </source>
</evidence>
<dbReference type="Pfam" id="PF05598">
    <property type="entry name" value="DUF772"/>
    <property type="match status" value="1"/>
</dbReference>
<feature type="region of interest" description="Disordered" evidence="1">
    <location>
        <begin position="382"/>
        <end position="402"/>
    </location>
</feature>
<dbReference type="Proteomes" id="UP000182248">
    <property type="component" value="Unassembled WGS sequence"/>
</dbReference>
<accession>A0A1K1Q129</accession>
<dbReference type="AlphaFoldDB" id="A0A1K1Q129"/>